<comment type="subunit">
    <text evidence="2">Part of the cohesin complex which is composed of a heterodimer between a SMC1 protein (SMC1A or SMC1B) and SMC3, which are attached via their hinge domain, and RAD21 which link them at their heads, and one STAG protein.</text>
</comment>
<dbReference type="GeneTree" id="ENSGT00950000182972"/>
<dbReference type="Ensembl" id="ENSLBET00000019587.1">
    <property type="protein sequence ID" value="ENSLBEP00000018559.1"/>
    <property type="gene ID" value="ENSLBEG00000014292.1"/>
</dbReference>
<dbReference type="GO" id="GO:0007062">
    <property type="term" value="P:sister chromatid cohesion"/>
    <property type="evidence" value="ECO:0007669"/>
    <property type="project" value="UniProtKB-UniRule"/>
</dbReference>
<keyword evidence="6" id="KW-1185">Reference proteome</keyword>
<proteinExistence type="inferred from homology"/>
<name>A0A3Q3FG85_9LABR</name>
<dbReference type="STRING" id="56723.ENSLBEP00000018559"/>
<dbReference type="Pfam" id="PF21581">
    <property type="entry name" value="SCD"/>
    <property type="match status" value="1"/>
</dbReference>
<comment type="similarity">
    <text evidence="1 2">Belongs to the SCC3 family.</text>
</comment>
<protein>
    <recommendedName>
        <fullName evidence="2">Cohesin subunit SA</fullName>
    </recommendedName>
    <alternativeName>
        <fullName evidence="2">SCC3 homolog</fullName>
    </alternativeName>
    <alternativeName>
        <fullName evidence="2">Stromal antigen</fullName>
    </alternativeName>
</protein>
<keyword evidence="2" id="KW-0132">Cell division</keyword>
<dbReference type="InterPro" id="IPR013721">
    <property type="entry name" value="STAG"/>
</dbReference>
<accession>A0A3Q3FG85</accession>
<dbReference type="Pfam" id="PF08514">
    <property type="entry name" value="STAG"/>
    <property type="match status" value="1"/>
</dbReference>
<dbReference type="InParanoid" id="A0A3Q3FG85"/>
<feature type="region of interest" description="Disordered" evidence="3">
    <location>
        <begin position="1"/>
        <end position="39"/>
    </location>
</feature>
<evidence type="ECO:0000256" key="1">
    <source>
        <dbReference type="ARBA" id="ARBA00005486"/>
    </source>
</evidence>
<sequence>ASRVSSSPSPLNPSLLQQQHSRGTSRRASPRPVGRVNEENISAEDIYDAVYSGKSAMVVSEPRLKSKGEGGTEDNMKGREVHSHWLPSPCHVKTVVDEWLDSYKQSREEGLLVLINFIVRSCGCKGVVSREMFDSMQNAEIIGTLTKEFNEDSVNYPLCTPGPQLKRFKNGLCEFARVLVRSCRNSLIYNEHLFPALLALLTGLSDSQVRAFRHTSTLLAIKLMTGLVEVAVIVSVQLQTTQRRYDTENSKRAHDRASDRLEELKMRENQEEVSSMMNATFRGVFVHRYRDRLPEIRAACIEELGVWLKTDPEDFLNDGCLKYLGWTLHDKTVCTPPLPSRALINLLLHVS</sequence>
<feature type="compositionally biased region" description="Low complexity" evidence="3">
    <location>
        <begin position="1"/>
        <end position="21"/>
    </location>
</feature>
<dbReference type="GO" id="GO:0003682">
    <property type="term" value="F:chromatin binding"/>
    <property type="evidence" value="ECO:0007669"/>
    <property type="project" value="TreeGrafter"/>
</dbReference>
<dbReference type="AlphaFoldDB" id="A0A3Q3FG85"/>
<reference evidence="5" key="2">
    <citation type="submission" date="2025-09" db="UniProtKB">
        <authorList>
            <consortium name="Ensembl"/>
        </authorList>
    </citation>
    <scope>IDENTIFICATION</scope>
</reference>
<comment type="subcellular location">
    <subcellularLocation>
        <location evidence="2">Nucleus</location>
    </subcellularLocation>
    <subcellularLocation>
        <location evidence="2">Chromosome</location>
    </subcellularLocation>
    <subcellularLocation>
        <location evidence="2">Chromosome</location>
        <location evidence="2">Centromere</location>
    </subcellularLocation>
</comment>
<organism evidence="5 6">
    <name type="scientific">Labrus bergylta</name>
    <name type="common">ballan wrasse</name>
    <dbReference type="NCBI Taxonomy" id="56723"/>
    <lineage>
        <taxon>Eukaryota</taxon>
        <taxon>Metazoa</taxon>
        <taxon>Chordata</taxon>
        <taxon>Craniata</taxon>
        <taxon>Vertebrata</taxon>
        <taxon>Euteleostomi</taxon>
        <taxon>Actinopterygii</taxon>
        <taxon>Neopterygii</taxon>
        <taxon>Teleostei</taxon>
        <taxon>Neoteleostei</taxon>
        <taxon>Acanthomorphata</taxon>
        <taxon>Eupercaria</taxon>
        <taxon>Labriformes</taxon>
        <taxon>Labridae</taxon>
        <taxon>Labrus</taxon>
    </lineage>
</organism>
<feature type="domain" description="SCD" evidence="4">
    <location>
        <begin position="285"/>
        <end position="351"/>
    </location>
</feature>
<comment type="function">
    <text evidence="2">Component of cohesin complex, a complex required for the cohesion of sister chromatids after DNA replication. The cohesin complex apparently forms a large proteinaceous ring within which sister chromatids can be trapped. At anaphase, the complex is cleaved and dissociates from chromatin, allowing sister chromatids to segregate.</text>
</comment>
<dbReference type="Proteomes" id="UP000261660">
    <property type="component" value="Unplaced"/>
</dbReference>
<dbReference type="PROSITE" id="PS51425">
    <property type="entry name" value="SCD"/>
    <property type="match status" value="1"/>
</dbReference>
<keyword evidence="2" id="KW-0158">Chromosome</keyword>
<dbReference type="GO" id="GO:0051301">
    <property type="term" value="P:cell division"/>
    <property type="evidence" value="ECO:0007669"/>
    <property type="project" value="UniProtKB-UniRule"/>
</dbReference>
<keyword evidence="2" id="KW-0539">Nucleus</keyword>
<keyword evidence="2" id="KW-0159">Chromosome partition</keyword>
<dbReference type="GO" id="GO:0008278">
    <property type="term" value="C:cohesin complex"/>
    <property type="evidence" value="ECO:0007669"/>
    <property type="project" value="UniProtKB-UniRule"/>
</dbReference>
<evidence type="ECO:0000256" key="3">
    <source>
        <dbReference type="SAM" id="MobiDB-lite"/>
    </source>
</evidence>
<evidence type="ECO:0000256" key="2">
    <source>
        <dbReference type="RuleBase" id="RU369063"/>
    </source>
</evidence>
<reference evidence="5" key="1">
    <citation type="submission" date="2025-08" db="UniProtKB">
        <authorList>
            <consortium name="Ensembl"/>
        </authorList>
    </citation>
    <scope>IDENTIFICATION</scope>
</reference>
<keyword evidence="2" id="KW-0131">Cell cycle</keyword>
<evidence type="ECO:0000313" key="6">
    <source>
        <dbReference type="Proteomes" id="UP000261660"/>
    </source>
</evidence>
<dbReference type="GO" id="GO:0005634">
    <property type="term" value="C:nucleus"/>
    <property type="evidence" value="ECO:0007669"/>
    <property type="project" value="UniProtKB-SubCell"/>
</dbReference>
<dbReference type="GO" id="GO:0000775">
    <property type="term" value="C:chromosome, centromeric region"/>
    <property type="evidence" value="ECO:0007669"/>
    <property type="project" value="UniProtKB-SubCell"/>
</dbReference>
<evidence type="ECO:0000313" key="5">
    <source>
        <dbReference type="Ensembl" id="ENSLBEP00000018559.1"/>
    </source>
</evidence>
<dbReference type="InterPro" id="IPR020839">
    <property type="entry name" value="SCD"/>
</dbReference>
<dbReference type="GO" id="GO:0000785">
    <property type="term" value="C:chromatin"/>
    <property type="evidence" value="ECO:0007669"/>
    <property type="project" value="UniProtKB-UniRule"/>
</dbReference>
<dbReference type="GO" id="GO:0007059">
    <property type="term" value="P:chromosome segregation"/>
    <property type="evidence" value="ECO:0007669"/>
    <property type="project" value="UniProtKB-KW"/>
</dbReference>
<evidence type="ECO:0000259" key="4">
    <source>
        <dbReference type="PROSITE" id="PS51425"/>
    </source>
</evidence>
<dbReference type="InterPro" id="IPR039662">
    <property type="entry name" value="Cohesin_Scc3/SA"/>
</dbReference>
<dbReference type="PANTHER" id="PTHR11199:SF10">
    <property type="entry name" value="COHESIN SUBUNIT SA"/>
    <property type="match status" value="1"/>
</dbReference>
<dbReference type="PANTHER" id="PTHR11199">
    <property type="entry name" value="STROMAL ANTIGEN"/>
    <property type="match status" value="1"/>
</dbReference>